<dbReference type="Pfam" id="PF22177">
    <property type="entry name" value="PBP1_XylR"/>
    <property type="match status" value="1"/>
</dbReference>
<dbReference type="EMBL" id="ANOG01000995">
    <property type="protein sequence ID" value="EMI16091.1"/>
    <property type="molecule type" value="Genomic_DNA"/>
</dbReference>
<dbReference type="AlphaFoldDB" id="M5RAJ8"/>
<feature type="domain" description="Xylose operon regulatory protein N-terminal" evidence="1">
    <location>
        <begin position="7"/>
        <end position="86"/>
    </location>
</feature>
<comment type="caution">
    <text evidence="2">The sequence shown here is derived from an EMBL/GenBank/DDBJ whole genome shotgun (WGS) entry which is preliminary data.</text>
</comment>
<accession>M5RAJ8</accession>
<dbReference type="Gene3D" id="3.40.50.2300">
    <property type="match status" value="1"/>
</dbReference>
<sequence>MIRRRSVALLIETSNAYARGLLSGIVDYIHSHDAWSIYLPEQERAAPPPEWIRRWKGDGIIARIETKEIAEAIQRTGIPVVDVSAARHYPG</sequence>
<evidence type="ECO:0000313" key="2">
    <source>
        <dbReference type="EMBL" id="EMI16091.1"/>
    </source>
</evidence>
<name>M5RAJ8_9BACT</name>
<reference evidence="2 3" key="1">
    <citation type="journal article" date="2013" name="Mar. Genomics">
        <title>Expression of sulfatases in Rhodopirellula baltica and the diversity of sulfatases in the genus Rhodopirellula.</title>
        <authorList>
            <person name="Wegner C.E."/>
            <person name="Richter-Heitmann T."/>
            <person name="Klindworth A."/>
            <person name="Klockow C."/>
            <person name="Richter M."/>
            <person name="Achstetter T."/>
            <person name="Glockner F.O."/>
            <person name="Harder J."/>
        </authorList>
    </citation>
    <scope>NUCLEOTIDE SEQUENCE [LARGE SCALE GENOMIC DNA]</scope>
    <source>
        <strain evidence="2 3">SM1</strain>
    </source>
</reference>
<evidence type="ECO:0000259" key="1">
    <source>
        <dbReference type="Pfam" id="PF22177"/>
    </source>
</evidence>
<proteinExistence type="predicted"/>
<protein>
    <submittedName>
        <fullName evidence="2">Xylose operon regulatory protein</fullName>
    </submittedName>
</protein>
<dbReference type="InterPro" id="IPR054031">
    <property type="entry name" value="XylR_PBP1"/>
</dbReference>
<gene>
    <name evidence="2" type="ORF">RMSM_06984</name>
</gene>
<evidence type="ECO:0000313" key="3">
    <source>
        <dbReference type="Proteomes" id="UP000011991"/>
    </source>
</evidence>
<organism evidence="2 3">
    <name type="scientific">Rhodopirellula maiorica SM1</name>
    <dbReference type="NCBI Taxonomy" id="1265738"/>
    <lineage>
        <taxon>Bacteria</taxon>
        <taxon>Pseudomonadati</taxon>
        <taxon>Planctomycetota</taxon>
        <taxon>Planctomycetia</taxon>
        <taxon>Pirellulales</taxon>
        <taxon>Pirellulaceae</taxon>
        <taxon>Novipirellula</taxon>
    </lineage>
</organism>
<dbReference type="Proteomes" id="UP000011991">
    <property type="component" value="Unassembled WGS sequence"/>
</dbReference>
<feature type="non-terminal residue" evidence="2">
    <location>
        <position position="91"/>
    </location>
</feature>
<keyword evidence="3" id="KW-1185">Reference proteome</keyword>